<dbReference type="EMBL" id="GBRH01256801">
    <property type="protein sequence ID" value="JAD41094.1"/>
    <property type="molecule type" value="Transcribed_RNA"/>
</dbReference>
<dbReference type="AlphaFoldDB" id="A0A0A8ZP00"/>
<reference evidence="1" key="1">
    <citation type="submission" date="2014-09" db="EMBL/GenBank/DDBJ databases">
        <authorList>
            <person name="Magalhaes I.L.F."/>
            <person name="Oliveira U."/>
            <person name="Santos F.R."/>
            <person name="Vidigal T.H.D.A."/>
            <person name="Brescovit A.D."/>
            <person name="Santos A.J."/>
        </authorList>
    </citation>
    <scope>NUCLEOTIDE SEQUENCE</scope>
    <source>
        <tissue evidence="1">Shoot tissue taken approximately 20 cm above the soil surface</tissue>
    </source>
</reference>
<proteinExistence type="predicted"/>
<reference evidence="1" key="2">
    <citation type="journal article" date="2015" name="Data Brief">
        <title>Shoot transcriptome of the giant reed, Arundo donax.</title>
        <authorList>
            <person name="Barrero R.A."/>
            <person name="Guerrero F.D."/>
            <person name="Moolhuijzen P."/>
            <person name="Goolsby J.A."/>
            <person name="Tidwell J."/>
            <person name="Bellgard S.E."/>
            <person name="Bellgard M.I."/>
        </authorList>
    </citation>
    <scope>NUCLEOTIDE SEQUENCE</scope>
    <source>
        <tissue evidence="1">Shoot tissue taken approximately 20 cm above the soil surface</tissue>
    </source>
</reference>
<name>A0A0A8ZP00_ARUDO</name>
<organism evidence="1">
    <name type="scientific">Arundo donax</name>
    <name type="common">Giant reed</name>
    <name type="synonym">Donax arundinaceus</name>
    <dbReference type="NCBI Taxonomy" id="35708"/>
    <lineage>
        <taxon>Eukaryota</taxon>
        <taxon>Viridiplantae</taxon>
        <taxon>Streptophyta</taxon>
        <taxon>Embryophyta</taxon>
        <taxon>Tracheophyta</taxon>
        <taxon>Spermatophyta</taxon>
        <taxon>Magnoliopsida</taxon>
        <taxon>Liliopsida</taxon>
        <taxon>Poales</taxon>
        <taxon>Poaceae</taxon>
        <taxon>PACMAD clade</taxon>
        <taxon>Arundinoideae</taxon>
        <taxon>Arundineae</taxon>
        <taxon>Arundo</taxon>
    </lineage>
</organism>
<evidence type="ECO:0000313" key="1">
    <source>
        <dbReference type="EMBL" id="JAD41094.1"/>
    </source>
</evidence>
<accession>A0A0A8ZP00</accession>
<protein>
    <submittedName>
        <fullName evidence="1">Uncharacterized protein</fullName>
    </submittedName>
</protein>
<sequence>MLYRPMRSTQLIVCWISSHSRSSPTLVITQLQPAS</sequence>